<name>A0A125DHG5_9BURK</name>
<organism evidence="5 7">
    <name type="scientific">Burkholderia ubonensis</name>
    <dbReference type="NCBI Taxonomy" id="101571"/>
    <lineage>
        <taxon>Bacteria</taxon>
        <taxon>Pseudomonadati</taxon>
        <taxon>Pseudomonadota</taxon>
        <taxon>Betaproteobacteria</taxon>
        <taxon>Burkholderiales</taxon>
        <taxon>Burkholderiaceae</taxon>
        <taxon>Burkholderia</taxon>
        <taxon>Burkholderia cepacia complex</taxon>
    </lineage>
</organism>
<evidence type="ECO:0000256" key="3">
    <source>
        <dbReference type="ARBA" id="ARBA00023163"/>
    </source>
</evidence>
<sequence>MLNSQEALCSGARRSVPAQEAWLLQPSSDQKACLELTWKEGSELWEAPDGWQGILLLDRVEVRVAAGELRVRPLKLKVFSKLLAFIDEANGVEAAGAEFAAWSLLSHEEPSVWQERKRCEYWFLLQMLEEPTSFSPFLDLLRHSESYWLVRFLLAQSTGSNTLQDLGQLYGVSYSHFRRLCRHALGNAAKTELRDWRMARSMLDVVEGRGSLTQVALMHGYASSSHFSNEIKELLGMSPRRLCNIIQLVTE</sequence>
<evidence type="ECO:0000313" key="5">
    <source>
        <dbReference type="EMBL" id="KWA68550.1"/>
    </source>
</evidence>
<evidence type="ECO:0000256" key="1">
    <source>
        <dbReference type="ARBA" id="ARBA00023015"/>
    </source>
</evidence>
<dbReference type="Gene3D" id="1.10.10.60">
    <property type="entry name" value="Homeodomain-like"/>
    <property type="match status" value="1"/>
</dbReference>
<dbReference type="InterPro" id="IPR018060">
    <property type="entry name" value="HTH_AraC"/>
</dbReference>
<dbReference type="PROSITE" id="PS00041">
    <property type="entry name" value="HTH_ARAC_FAMILY_1"/>
    <property type="match status" value="1"/>
</dbReference>
<dbReference type="Proteomes" id="UP000070119">
    <property type="component" value="Unassembled WGS sequence"/>
</dbReference>
<evidence type="ECO:0000256" key="2">
    <source>
        <dbReference type="ARBA" id="ARBA00023125"/>
    </source>
</evidence>
<evidence type="ECO:0000313" key="6">
    <source>
        <dbReference type="EMBL" id="KWZ58574.1"/>
    </source>
</evidence>
<evidence type="ECO:0000259" key="4">
    <source>
        <dbReference type="PROSITE" id="PS01124"/>
    </source>
</evidence>
<keyword evidence="1" id="KW-0805">Transcription regulation</keyword>
<comment type="caution">
    <text evidence="5">The sequence shown here is derived from an EMBL/GenBank/DDBJ whole genome shotgun (WGS) entry which is preliminary data.</text>
</comment>
<gene>
    <name evidence="6" type="ORF">WK57_17505</name>
    <name evidence="5" type="ORF">WL29_09990</name>
</gene>
<dbReference type="PROSITE" id="PS01124">
    <property type="entry name" value="HTH_ARAC_FAMILY_2"/>
    <property type="match status" value="1"/>
</dbReference>
<protein>
    <submittedName>
        <fullName evidence="5">Transcriptional regulator InvF</fullName>
    </submittedName>
</protein>
<proteinExistence type="predicted"/>
<evidence type="ECO:0000313" key="8">
    <source>
        <dbReference type="Proteomes" id="UP000070119"/>
    </source>
</evidence>
<dbReference type="InterPro" id="IPR018062">
    <property type="entry name" value="HTH_AraC-typ_CS"/>
</dbReference>
<dbReference type="InterPro" id="IPR050204">
    <property type="entry name" value="AraC_XylS_family_regulators"/>
</dbReference>
<evidence type="ECO:0000313" key="7">
    <source>
        <dbReference type="Proteomes" id="UP000060630"/>
    </source>
</evidence>
<dbReference type="GO" id="GO:0003700">
    <property type="term" value="F:DNA-binding transcription factor activity"/>
    <property type="evidence" value="ECO:0007669"/>
    <property type="project" value="InterPro"/>
</dbReference>
<accession>A0A125DHG5</accession>
<dbReference type="PANTHER" id="PTHR46796">
    <property type="entry name" value="HTH-TYPE TRANSCRIPTIONAL ACTIVATOR RHAS-RELATED"/>
    <property type="match status" value="1"/>
</dbReference>
<dbReference type="Proteomes" id="UP000060630">
    <property type="component" value="Unassembled WGS sequence"/>
</dbReference>
<dbReference type="AlphaFoldDB" id="A0A125DHG5"/>
<dbReference type="Pfam" id="PF12833">
    <property type="entry name" value="HTH_18"/>
    <property type="match status" value="1"/>
</dbReference>
<reference evidence="6 8" key="2">
    <citation type="submission" date="2015-11" db="EMBL/GenBank/DDBJ databases">
        <authorList>
            <person name="Sahl J."/>
            <person name="Wagner D."/>
            <person name="Keim P."/>
        </authorList>
    </citation>
    <scope>NUCLEOTIDE SEQUENCE [LARGE SCALE GENOMIC DNA]</scope>
    <source>
        <strain evidence="6 8">MSMB1157</strain>
    </source>
</reference>
<dbReference type="SMART" id="SM00342">
    <property type="entry name" value="HTH_ARAC"/>
    <property type="match status" value="1"/>
</dbReference>
<dbReference type="NCBIfam" id="NF011868">
    <property type="entry name" value="PRK15340.1"/>
    <property type="match status" value="1"/>
</dbReference>
<dbReference type="EMBL" id="LNJU01000003">
    <property type="protein sequence ID" value="KWZ58574.1"/>
    <property type="molecule type" value="Genomic_DNA"/>
</dbReference>
<dbReference type="EMBL" id="LPHD01000235">
    <property type="protein sequence ID" value="KWA68550.1"/>
    <property type="molecule type" value="Genomic_DNA"/>
</dbReference>
<keyword evidence="3" id="KW-0804">Transcription</keyword>
<reference evidence="5 7" key="1">
    <citation type="submission" date="2015-11" db="EMBL/GenBank/DDBJ databases">
        <title>Expanding the genomic diversity of Burkholderia species for the development of highly accurate diagnostics.</title>
        <authorList>
            <person name="Sahl J."/>
            <person name="Keim P."/>
            <person name="Wagner D."/>
        </authorList>
    </citation>
    <scope>NUCLEOTIDE SEQUENCE [LARGE SCALE GENOMIC DNA]</scope>
    <source>
        <strain evidence="5 7">MSMB2087WGS</strain>
    </source>
</reference>
<keyword evidence="2" id="KW-0238">DNA-binding</keyword>
<dbReference type="SUPFAM" id="SSF46689">
    <property type="entry name" value="Homeodomain-like"/>
    <property type="match status" value="1"/>
</dbReference>
<feature type="domain" description="HTH araC/xylS-type" evidence="4">
    <location>
        <begin position="147"/>
        <end position="245"/>
    </location>
</feature>
<dbReference type="InterPro" id="IPR009057">
    <property type="entry name" value="Homeodomain-like_sf"/>
</dbReference>
<dbReference type="GO" id="GO:0043565">
    <property type="term" value="F:sequence-specific DNA binding"/>
    <property type="evidence" value="ECO:0007669"/>
    <property type="project" value="InterPro"/>
</dbReference>